<dbReference type="Proteomes" id="UP001604336">
    <property type="component" value="Unassembled WGS sequence"/>
</dbReference>
<evidence type="ECO:0000256" key="7">
    <source>
        <dbReference type="ARBA" id="ARBA00023002"/>
    </source>
</evidence>
<comment type="catalytic activity">
    <reaction evidence="15">
        <text>apigenin 4',7-dimethyl ether + reduced [NADPH--hemoprotein reductase] + O2 = ladanein + oxidized [NADPH--hemoprotein reductase] + H2O + H(+)</text>
        <dbReference type="Rhea" id="RHEA:73435"/>
        <dbReference type="Rhea" id="RHEA-COMP:11964"/>
        <dbReference type="Rhea" id="RHEA-COMP:11965"/>
        <dbReference type="ChEBI" id="CHEBI:2769"/>
        <dbReference type="ChEBI" id="CHEBI:15377"/>
        <dbReference type="ChEBI" id="CHEBI:15378"/>
        <dbReference type="ChEBI" id="CHEBI:15379"/>
        <dbReference type="ChEBI" id="CHEBI:57618"/>
        <dbReference type="ChEBI" id="CHEBI:58210"/>
        <dbReference type="ChEBI" id="CHEBI:192702"/>
    </reaction>
    <physiologicalReaction direction="left-to-right" evidence="15">
        <dbReference type="Rhea" id="RHEA:73436"/>
    </physiologicalReaction>
</comment>
<dbReference type="InterPro" id="IPR002401">
    <property type="entry name" value="Cyt_P450_E_grp-I"/>
</dbReference>
<keyword evidence="4 19" id="KW-0812">Transmembrane</keyword>
<comment type="cofactor">
    <cofactor evidence="1 17">
        <name>heme</name>
        <dbReference type="ChEBI" id="CHEBI:30413"/>
    </cofactor>
</comment>
<dbReference type="Pfam" id="PF00067">
    <property type="entry name" value="p450"/>
    <property type="match status" value="1"/>
</dbReference>
<dbReference type="CDD" id="cd20654">
    <property type="entry name" value="CYP82"/>
    <property type="match status" value="1"/>
</dbReference>
<evidence type="ECO:0000256" key="16">
    <source>
        <dbReference type="ARBA" id="ARBA00067499"/>
    </source>
</evidence>
<name>A0ABD1RCL4_9LAMI</name>
<dbReference type="PRINTS" id="PR00463">
    <property type="entry name" value="EP450I"/>
</dbReference>
<dbReference type="InterPro" id="IPR001128">
    <property type="entry name" value="Cyt_P450"/>
</dbReference>
<evidence type="ECO:0000256" key="17">
    <source>
        <dbReference type="PIRSR" id="PIRSR602401-1"/>
    </source>
</evidence>
<comment type="similarity">
    <text evidence="18">Belongs to the cytochrome P450 family.</text>
</comment>
<dbReference type="GO" id="GO:0016020">
    <property type="term" value="C:membrane"/>
    <property type="evidence" value="ECO:0007669"/>
    <property type="project" value="UniProtKB-SubCell"/>
</dbReference>
<keyword evidence="21" id="KW-1185">Reference proteome</keyword>
<organism evidence="20 21">
    <name type="scientific">Abeliophyllum distichum</name>
    <dbReference type="NCBI Taxonomy" id="126358"/>
    <lineage>
        <taxon>Eukaryota</taxon>
        <taxon>Viridiplantae</taxon>
        <taxon>Streptophyta</taxon>
        <taxon>Embryophyta</taxon>
        <taxon>Tracheophyta</taxon>
        <taxon>Spermatophyta</taxon>
        <taxon>Magnoliopsida</taxon>
        <taxon>eudicotyledons</taxon>
        <taxon>Gunneridae</taxon>
        <taxon>Pentapetalae</taxon>
        <taxon>asterids</taxon>
        <taxon>lamiids</taxon>
        <taxon>Lamiales</taxon>
        <taxon>Oleaceae</taxon>
        <taxon>Forsythieae</taxon>
        <taxon>Abeliophyllum</taxon>
    </lineage>
</organism>
<dbReference type="AlphaFoldDB" id="A0ABD1RCL4"/>
<accession>A0ABD1RCL4</accession>
<evidence type="ECO:0000313" key="21">
    <source>
        <dbReference type="Proteomes" id="UP001604336"/>
    </source>
</evidence>
<comment type="catalytic activity">
    <reaction evidence="14">
        <text>(2S)-naringenin 4',7-dimethyl ether + reduced [NADPH--hemoprotein reductase] + O2 = (2S)-carthamidin-4',7-dimethyl ether + oxidized [NADPH--hemoprotein reductase] + H2O + H(+)</text>
        <dbReference type="Rhea" id="RHEA:73439"/>
        <dbReference type="Rhea" id="RHEA-COMP:11964"/>
        <dbReference type="Rhea" id="RHEA-COMP:11965"/>
        <dbReference type="ChEBI" id="CHEBI:15377"/>
        <dbReference type="ChEBI" id="CHEBI:15378"/>
        <dbReference type="ChEBI" id="CHEBI:15379"/>
        <dbReference type="ChEBI" id="CHEBI:57618"/>
        <dbReference type="ChEBI" id="CHEBI:58210"/>
        <dbReference type="ChEBI" id="CHEBI:192816"/>
        <dbReference type="ChEBI" id="CHEBI:192817"/>
    </reaction>
    <physiologicalReaction direction="left-to-right" evidence="14">
        <dbReference type="Rhea" id="RHEA:73440"/>
    </physiologicalReaction>
</comment>
<evidence type="ECO:0000256" key="12">
    <source>
        <dbReference type="ARBA" id="ARBA00050930"/>
    </source>
</evidence>
<dbReference type="EMBL" id="JBFOLK010000009">
    <property type="protein sequence ID" value="KAL2486165.1"/>
    <property type="molecule type" value="Genomic_DNA"/>
</dbReference>
<dbReference type="Gene3D" id="1.10.630.10">
    <property type="entry name" value="Cytochrome P450"/>
    <property type="match status" value="1"/>
</dbReference>
<comment type="catalytic activity">
    <reaction evidence="12">
        <text>(2S)-sakuranetin + reduced [NADPH--hemoprotein reductase] + O2 = (2S)-7-methylcarthamidin + oxidized [NADPH--hemoprotein reductase] + H2O + H(+)</text>
        <dbReference type="Rhea" id="RHEA:73431"/>
        <dbReference type="Rhea" id="RHEA-COMP:11964"/>
        <dbReference type="Rhea" id="RHEA-COMP:11965"/>
        <dbReference type="ChEBI" id="CHEBI:15377"/>
        <dbReference type="ChEBI" id="CHEBI:15378"/>
        <dbReference type="ChEBI" id="CHEBI:15379"/>
        <dbReference type="ChEBI" id="CHEBI:28927"/>
        <dbReference type="ChEBI" id="CHEBI:57618"/>
        <dbReference type="ChEBI" id="CHEBI:58210"/>
        <dbReference type="ChEBI" id="CHEBI:192815"/>
    </reaction>
    <physiologicalReaction direction="left-to-right" evidence="12">
        <dbReference type="Rhea" id="RHEA:73432"/>
    </physiologicalReaction>
</comment>
<dbReference type="PANTHER" id="PTHR47947:SF1">
    <property type="entry name" value="CYTOCHROME P450 82E3"/>
    <property type="match status" value="1"/>
</dbReference>
<evidence type="ECO:0000256" key="13">
    <source>
        <dbReference type="ARBA" id="ARBA00051691"/>
    </source>
</evidence>
<dbReference type="InterPro" id="IPR036396">
    <property type="entry name" value="Cyt_P450_sf"/>
</dbReference>
<evidence type="ECO:0000256" key="19">
    <source>
        <dbReference type="SAM" id="Phobius"/>
    </source>
</evidence>
<dbReference type="PROSITE" id="PS00086">
    <property type="entry name" value="CYTOCHROME_P450"/>
    <property type="match status" value="1"/>
</dbReference>
<evidence type="ECO:0000256" key="6">
    <source>
        <dbReference type="ARBA" id="ARBA00022989"/>
    </source>
</evidence>
<keyword evidence="6 19" id="KW-1133">Transmembrane helix</keyword>
<comment type="catalytic activity">
    <reaction evidence="13">
        <text>genkwanin + reduced [NADPH--hemoprotein reductase] + O2 = scutellarein 7-methyl ether + oxidized [NADPH--hemoprotein reductase] + H2O</text>
        <dbReference type="Rhea" id="RHEA:73427"/>
        <dbReference type="Rhea" id="RHEA-COMP:11964"/>
        <dbReference type="Rhea" id="RHEA-COMP:11965"/>
        <dbReference type="ChEBI" id="CHEBI:15377"/>
        <dbReference type="ChEBI" id="CHEBI:15379"/>
        <dbReference type="ChEBI" id="CHEBI:57618"/>
        <dbReference type="ChEBI" id="CHEBI:58210"/>
        <dbReference type="ChEBI" id="CHEBI:192700"/>
        <dbReference type="ChEBI" id="CHEBI:192701"/>
    </reaction>
    <physiologicalReaction direction="left-to-right" evidence="13">
        <dbReference type="Rhea" id="RHEA:73428"/>
    </physiologicalReaction>
</comment>
<comment type="subcellular location">
    <subcellularLocation>
        <location evidence="2">Membrane</location>
        <topology evidence="2">Single-pass membrane protein</topology>
    </subcellularLocation>
</comment>
<dbReference type="PRINTS" id="PR00385">
    <property type="entry name" value="P450"/>
</dbReference>
<keyword evidence="7 18" id="KW-0560">Oxidoreductase</keyword>
<evidence type="ECO:0000256" key="4">
    <source>
        <dbReference type="ARBA" id="ARBA00022692"/>
    </source>
</evidence>
<dbReference type="PANTHER" id="PTHR47947">
    <property type="entry name" value="CYTOCHROME P450 82C3-RELATED"/>
    <property type="match status" value="1"/>
</dbReference>
<evidence type="ECO:0000256" key="2">
    <source>
        <dbReference type="ARBA" id="ARBA00004167"/>
    </source>
</evidence>
<protein>
    <recommendedName>
        <fullName evidence="16">Flavonoid-6-hydroxylase</fullName>
    </recommendedName>
</protein>
<evidence type="ECO:0000256" key="15">
    <source>
        <dbReference type="ARBA" id="ARBA00052216"/>
    </source>
</evidence>
<evidence type="ECO:0000256" key="11">
    <source>
        <dbReference type="ARBA" id="ARBA00034479"/>
    </source>
</evidence>
<dbReference type="GO" id="GO:0046872">
    <property type="term" value="F:metal ion binding"/>
    <property type="evidence" value="ECO:0007669"/>
    <property type="project" value="UniProtKB-KW"/>
</dbReference>
<proteinExistence type="inferred from homology"/>
<dbReference type="GO" id="GO:0004497">
    <property type="term" value="F:monooxygenase activity"/>
    <property type="evidence" value="ECO:0007669"/>
    <property type="project" value="UniProtKB-KW"/>
</dbReference>
<evidence type="ECO:0000256" key="9">
    <source>
        <dbReference type="ARBA" id="ARBA00023033"/>
    </source>
</evidence>
<evidence type="ECO:0000256" key="14">
    <source>
        <dbReference type="ARBA" id="ARBA00052049"/>
    </source>
</evidence>
<evidence type="ECO:0000256" key="18">
    <source>
        <dbReference type="RuleBase" id="RU000461"/>
    </source>
</evidence>
<gene>
    <name evidence="20" type="ORF">Adt_30921</name>
</gene>
<keyword evidence="10 19" id="KW-0472">Membrane</keyword>
<keyword evidence="8 17" id="KW-0408">Iron</keyword>
<dbReference type="InterPro" id="IPR050651">
    <property type="entry name" value="Plant_Cytochrome_P450_Monoox"/>
</dbReference>
<feature type="transmembrane region" description="Helical" evidence="19">
    <location>
        <begin position="6"/>
        <end position="26"/>
    </location>
</feature>
<evidence type="ECO:0000256" key="3">
    <source>
        <dbReference type="ARBA" id="ARBA00022617"/>
    </source>
</evidence>
<evidence type="ECO:0000256" key="10">
    <source>
        <dbReference type="ARBA" id="ARBA00023136"/>
    </source>
</evidence>
<comment type="pathway">
    <text evidence="11">Flavonoid metabolism.</text>
</comment>
<dbReference type="InterPro" id="IPR017972">
    <property type="entry name" value="Cyt_P450_CS"/>
</dbReference>
<reference evidence="21" key="1">
    <citation type="submission" date="2024-07" db="EMBL/GenBank/DDBJ databases">
        <title>Two chromosome-level genome assemblies of Korean endemic species Abeliophyllum distichum and Forsythia ovata (Oleaceae).</title>
        <authorList>
            <person name="Jang H."/>
        </authorList>
    </citation>
    <scope>NUCLEOTIDE SEQUENCE [LARGE SCALE GENOMIC DNA]</scope>
</reference>
<keyword evidence="5 17" id="KW-0479">Metal-binding</keyword>
<dbReference type="FunFam" id="1.10.630.10:FF:000026">
    <property type="entry name" value="Cytochrome P450 82C4"/>
    <property type="match status" value="1"/>
</dbReference>
<evidence type="ECO:0000256" key="8">
    <source>
        <dbReference type="ARBA" id="ARBA00023004"/>
    </source>
</evidence>
<keyword evidence="9 18" id="KW-0503">Monooxygenase</keyword>
<comment type="caution">
    <text evidence="20">The sequence shown here is derived from an EMBL/GenBank/DDBJ whole genome shotgun (WGS) entry which is preliminary data.</text>
</comment>
<evidence type="ECO:0000313" key="20">
    <source>
        <dbReference type="EMBL" id="KAL2486165.1"/>
    </source>
</evidence>
<dbReference type="SUPFAM" id="SSF48264">
    <property type="entry name" value="Cytochrome P450"/>
    <property type="match status" value="1"/>
</dbReference>
<evidence type="ECO:0000256" key="5">
    <source>
        <dbReference type="ARBA" id="ARBA00022723"/>
    </source>
</evidence>
<sequence length="530" mass="60420">MDFLSHDLQLAAVSGLLALLMLYYFLWSRKSKVNGISPPEPVGAWPVIGHLHLLGGGTTVSRVLAALADKYGPIFKIRLGMHPAIVVSNWEAVKECFTTNDKALCKRPNSSAGKYLGYNNAGFGFTHGSYWREVRKLVLLEVLSSRRLEALKHVRKMEIETSIKELYRKIDRDQRLVNPNEHSEFDSSSKEVVMSQWIEHLSLNIIVKMIAGKRYTETEEARSFRKVIKEFMYVSGKFVLSDAIPLPFLRWIDFQGHIKSMKRISKELSVITESWIDEHIKRNLKGELGNEQDFIDVMLSAIDEKFTNYGHSRETIIKATILNIILAGSDTTSVHLTWILSLLVNNREVMKRAQKEIDIKVGKERWVDESDIKNLVYLQAIIKETLRLFPPGPLSVPHEAMEDCHVGGYFIPKGTRLLVNVWKLHRDPRVWSEPDEFIPERFLTSHAEVDYLGQHFEFTPFGSGRRACPGITFAMQVTHLTLARLLQGFDFKTPLNMPVDMTEGQGITLPKANPLQLLVTARLSSGFYEN</sequence>
<feature type="binding site" description="axial binding residue" evidence="17">
    <location>
        <position position="468"/>
    </location>
    <ligand>
        <name>heme</name>
        <dbReference type="ChEBI" id="CHEBI:30413"/>
    </ligand>
    <ligandPart>
        <name>Fe</name>
        <dbReference type="ChEBI" id="CHEBI:18248"/>
    </ligandPart>
</feature>
<keyword evidence="3 17" id="KW-0349">Heme</keyword>
<evidence type="ECO:0000256" key="1">
    <source>
        <dbReference type="ARBA" id="ARBA00001971"/>
    </source>
</evidence>